<reference evidence="1" key="2">
    <citation type="journal article" date="2015" name="Fish Shellfish Immunol.">
        <title>Early steps in the European eel (Anguilla anguilla)-Vibrio vulnificus interaction in the gills: Role of the RtxA13 toxin.</title>
        <authorList>
            <person name="Callol A."/>
            <person name="Pajuelo D."/>
            <person name="Ebbesson L."/>
            <person name="Teles M."/>
            <person name="MacKenzie S."/>
            <person name="Amaro C."/>
        </authorList>
    </citation>
    <scope>NUCLEOTIDE SEQUENCE</scope>
</reference>
<dbReference type="EMBL" id="GBXM01001320">
    <property type="protein sequence ID" value="JAI07258.1"/>
    <property type="molecule type" value="Transcribed_RNA"/>
</dbReference>
<name>A0A0E9XX23_ANGAN</name>
<sequence length="29" mass="3348">MNIVNAKHLTFKIPRIHNMATSALRPFLI</sequence>
<dbReference type="AlphaFoldDB" id="A0A0E9XX23"/>
<protein>
    <submittedName>
        <fullName evidence="1">Uncharacterized protein</fullName>
    </submittedName>
</protein>
<evidence type="ECO:0000313" key="1">
    <source>
        <dbReference type="EMBL" id="JAI07258.1"/>
    </source>
</evidence>
<accession>A0A0E9XX23</accession>
<proteinExistence type="predicted"/>
<organism evidence="1">
    <name type="scientific">Anguilla anguilla</name>
    <name type="common">European freshwater eel</name>
    <name type="synonym">Muraena anguilla</name>
    <dbReference type="NCBI Taxonomy" id="7936"/>
    <lineage>
        <taxon>Eukaryota</taxon>
        <taxon>Metazoa</taxon>
        <taxon>Chordata</taxon>
        <taxon>Craniata</taxon>
        <taxon>Vertebrata</taxon>
        <taxon>Euteleostomi</taxon>
        <taxon>Actinopterygii</taxon>
        <taxon>Neopterygii</taxon>
        <taxon>Teleostei</taxon>
        <taxon>Anguilliformes</taxon>
        <taxon>Anguillidae</taxon>
        <taxon>Anguilla</taxon>
    </lineage>
</organism>
<reference evidence="1" key="1">
    <citation type="submission" date="2014-11" db="EMBL/GenBank/DDBJ databases">
        <authorList>
            <person name="Amaro Gonzalez C."/>
        </authorList>
    </citation>
    <scope>NUCLEOTIDE SEQUENCE</scope>
</reference>